<evidence type="ECO:0000313" key="3">
    <source>
        <dbReference type="EMBL" id="KOM36036.1"/>
    </source>
</evidence>
<keyword evidence="2" id="KW-0677">Repeat</keyword>
<comment type="similarity">
    <text evidence="1">Belongs to the PPR family. P subfamily.</text>
</comment>
<proteinExistence type="inferred from homology"/>
<gene>
    <name evidence="3" type="ORF">LR48_Vigan02g218600</name>
</gene>
<protein>
    <recommendedName>
        <fullName evidence="5">Pentacotripeptide-repeat region of PRORP domain-containing protein</fullName>
    </recommendedName>
</protein>
<dbReference type="EMBL" id="CM003372">
    <property type="protein sequence ID" value="KOM36036.1"/>
    <property type="molecule type" value="Genomic_DNA"/>
</dbReference>
<evidence type="ECO:0000313" key="4">
    <source>
        <dbReference type="Proteomes" id="UP000053144"/>
    </source>
</evidence>
<name>A0A0L9TZW1_PHAAN</name>
<dbReference type="Pfam" id="PF13041">
    <property type="entry name" value="PPR_2"/>
    <property type="match status" value="1"/>
</dbReference>
<dbReference type="Proteomes" id="UP000053144">
    <property type="component" value="Chromosome 2"/>
</dbReference>
<dbReference type="OMA" id="INIVIHL"/>
<dbReference type="GO" id="GO:0031930">
    <property type="term" value="P:mitochondria-nucleus signaling pathway"/>
    <property type="evidence" value="ECO:0007669"/>
    <property type="project" value="TreeGrafter"/>
</dbReference>
<dbReference type="Gramene" id="KOM36036">
    <property type="protein sequence ID" value="KOM36036"/>
    <property type="gene ID" value="LR48_Vigan02g218600"/>
</dbReference>
<dbReference type="PANTHER" id="PTHR47936:SF1">
    <property type="entry name" value="PENTATRICOPEPTIDE REPEAT-CONTAINING PROTEIN GUN1, CHLOROPLASTIC"/>
    <property type="match status" value="1"/>
</dbReference>
<dbReference type="GO" id="GO:0009507">
    <property type="term" value="C:chloroplast"/>
    <property type="evidence" value="ECO:0007669"/>
    <property type="project" value="TreeGrafter"/>
</dbReference>
<dbReference type="PANTHER" id="PTHR47936">
    <property type="entry name" value="PPR_LONG DOMAIN-CONTAINING PROTEIN"/>
    <property type="match status" value="1"/>
</dbReference>
<evidence type="ECO:0000256" key="2">
    <source>
        <dbReference type="ARBA" id="ARBA00022737"/>
    </source>
</evidence>
<organism evidence="3 4">
    <name type="scientific">Phaseolus angularis</name>
    <name type="common">Azuki bean</name>
    <name type="synonym">Vigna angularis</name>
    <dbReference type="NCBI Taxonomy" id="3914"/>
    <lineage>
        <taxon>Eukaryota</taxon>
        <taxon>Viridiplantae</taxon>
        <taxon>Streptophyta</taxon>
        <taxon>Embryophyta</taxon>
        <taxon>Tracheophyta</taxon>
        <taxon>Spermatophyta</taxon>
        <taxon>Magnoliopsida</taxon>
        <taxon>eudicotyledons</taxon>
        <taxon>Gunneridae</taxon>
        <taxon>Pentapetalae</taxon>
        <taxon>rosids</taxon>
        <taxon>fabids</taxon>
        <taxon>Fabales</taxon>
        <taxon>Fabaceae</taxon>
        <taxon>Papilionoideae</taxon>
        <taxon>50 kb inversion clade</taxon>
        <taxon>NPAAA clade</taxon>
        <taxon>indigoferoid/millettioid clade</taxon>
        <taxon>Phaseoleae</taxon>
        <taxon>Vigna</taxon>
    </lineage>
</organism>
<evidence type="ECO:0000256" key="1">
    <source>
        <dbReference type="ARBA" id="ARBA00007626"/>
    </source>
</evidence>
<reference evidence="4" key="1">
    <citation type="journal article" date="2015" name="Proc. Natl. Acad. Sci. U.S.A.">
        <title>Genome sequencing of adzuki bean (Vigna angularis) provides insight into high starch and low fat accumulation and domestication.</title>
        <authorList>
            <person name="Yang K."/>
            <person name="Tian Z."/>
            <person name="Chen C."/>
            <person name="Luo L."/>
            <person name="Zhao B."/>
            <person name="Wang Z."/>
            <person name="Yu L."/>
            <person name="Li Y."/>
            <person name="Sun Y."/>
            <person name="Li W."/>
            <person name="Chen Y."/>
            <person name="Li Y."/>
            <person name="Zhang Y."/>
            <person name="Ai D."/>
            <person name="Zhao J."/>
            <person name="Shang C."/>
            <person name="Ma Y."/>
            <person name="Wu B."/>
            <person name="Wang M."/>
            <person name="Gao L."/>
            <person name="Sun D."/>
            <person name="Zhang P."/>
            <person name="Guo F."/>
            <person name="Wang W."/>
            <person name="Li Y."/>
            <person name="Wang J."/>
            <person name="Varshney R.K."/>
            <person name="Wang J."/>
            <person name="Ling H.Q."/>
            <person name="Wan P."/>
        </authorList>
    </citation>
    <scope>NUCLEOTIDE SEQUENCE</scope>
    <source>
        <strain evidence="4">cv. Jingnong 6</strain>
    </source>
</reference>
<dbReference type="InterPro" id="IPR011990">
    <property type="entry name" value="TPR-like_helical_dom_sf"/>
</dbReference>
<dbReference type="AlphaFoldDB" id="A0A0L9TZW1"/>
<sequence length="138" mass="15617">MLRLFQWASTQPNYSAHPSIFHELLGQLGRVGSVDSMLSLLNQMHSSACPVDESTFLIFLETYANFELHAEINIVIHLMEHDFALKPRTRFYNVALNLLVKANKLKLVETLHSKIVTDGVTPDVSTFIILIRALCKAH</sequence>
<dbReference type="Gene3D" id="1.25.40.10">
    <property type="entry name" value="Tetratricopeptide repeat domain"/>
    <property type="match status" value="1"/>
</dbReference>
<dbReference type="GO" id="GO:0010019">
    <property type="term" value="P:chloroplast-nucleus signaling pathway"/>
    <property type="evidence" value="ECO:0007669"/>
    <property type="project" value="TreeGrafter"/>
</dbReference>
<accession>A0A0L9TZW1</accession>
<dbReference type="InterPro" id="IPR002885">
    <property type="entry name" value="PPR_rpt"/>
</dbReference>
<evidence type="ECO:0008006" key="5">
    <source>
        <dbReference type="Google" id="ProtNLM"/>
    </source>
</evidence>